<feature type="domain" description="Activator of Hsp90 ATPase homologue 1/2-like C-terminal" evidence="2">
    <location>
        <begin position="16"/>
        <end position="147"/>
    </location>
</feature>
<dbReference type="STRING" id="1123756.MGEO_08500"/>
<gene>
    <name evidence="3" type="ORF">MGEO_08500</name>
</gene>
<accession>A0A1X4NM91</accession>
<dbReference type="Pfam" id="PF08327">
    <property type="entry name" value="AHSA1"/>
    <property type="match status" value="1"/>
</dbReference>
<protein>
    <recommendedName>
        <fullName evidence="2">Activator of Hsp90 ATPase homologue 1/2-like C-terminal domain-containing protein</fullName>
    </recommendedName>
</protein>
<proteinExistence type="inferred from homology"/>
<evidence type="ECO:0000313" key="4">
    <source>
        <dbReference type="Proteomes" id="UP000193926"/>
    </source>
</evidence>
<dbReference type="AlphaFoldDB" id="A0A1X4NM91"/>
<dbReference type="InterPro" id="IPR013538">
    <property type="entry name" value="ASHA1/2-like_C"/>
</dbReference>
<dbReference type="InterPro" id="IPR023393">
    <property type="entry name" value="START-like_dom_sf"/>
</dbReference>
<evidence type="ECO:0000313" key="3">
    <source>
        <dbReference type="EMBL" id="OSQ51486.1"/>
    </source>
</evidence>
<dbReference type="Proteomes" id="UP000193926">
    <property type="component" value="Unassembled WGS sequence"/>
</dbReference>
<evidence type="ECO:0000256" key="1">
    <source>
        <dbReference type="ARBA" id="ARBA00006817"/>
    </source>
</evidence>
<comment type="caution">
    <text evidence="3">The sequence shown here is derived from an EMBL/GenBank/DDBJ whole genome shotgun (WGS) entry which is preliminary data.</text>
</comment>
<evidence type="ECO:0000259" key="2">
    <source>
        <dbReference type="Pfam" id="PF08327"/>
    </source>
</evidence>
<dbReference type="OrthoDB" id="9805228at2"/>
<dbReference type="Gene3D" id="3.30.530.20">
    <property type="match status" value="1"/>
</dbReference>
<reference evidence="3 4" key="1">
    <citation type="submission" date="2014-03" db="EMBL/GenBank/DDBJ databases">
        <title>The draft genome sequence of Marivita geojedonensis KCTC 23882.</title>
        <authorList>
            <person name="Lai Q."/>
            <person name="Shao Z."/>
        </authorList>
    </citation>
    <scope>NUCLEOTIDE SEQUENCE [LARGE SCALE GENOMIC DNA]</scope>
    <source>
        <strain evidence="3 4">DPG-138</strain>
    </source>
</reference>
<dbReference type="SUPFAM" id="SSF55961">
    <property type="entry name" value="Bet v1-like"/>
    <property type="match status" value="1"/>
</dbReference>
<name>A0A1X4NM91_9RHOB</name>
<comment type="similarity">
    <text evidence="1">Belongs to the AHA1 family.</text>
</comment>
<organism evidence="3 4">
    <name type="scientific">Marivita geojedonensis</name>
    <dbReference type="NCBI Taxonomy" id="1123756"/>
    <lineage>
        <taxon>Bacteria</taxon>
        <taxon>Pseudomonadati</taxon>
        <taxon>Pseudomonadota</taxon>
        <taxon>Alphaproteobacteria</taxon>
        <taxon>Rhodobacterales</taxon>
        <taxon>Roseobacteraceae</taxon>
        <taxon>Marivita</taxon>
    </lineage>
</organism>
<dbReference type="EMBL" id="JFKC01000005">
    <property type="protein sequence ID" value="OSQ51486.1"/>
    <property type="molecule type" value="Genomic_DNA"/>
</dbReference>
<dbReference type="RefSeq" id="WP_085636296.1">
    <property type="nucleotide sequence ID" value="NZ_JFKC01000005.1"/>
</dbReference>
<keyword evidence="4" id="KW-1185">Reference proteome</keyword>
<sequence>MTAPIATFRLTRTIAAPQDRLWHLLTDAKSREIWGAPSDDAVLVLETTDLREGGHERHRCGPADNPEFTVDTHWYHIDTPTRACFTETITAGGQRFGVSLVTYVLAPDGPSTNLTVDVAVASMTGEDMQDDFQSGWTSGLDRLDRLIRSGELA</sequence>